<evidence type="ECO:0000259" key="15">
    <source>
        <dbReference type="PROSITE" id="PS50952"/>
    </source>
</evidence>
<keyword evidence="17" id="KW-1185">Reference proteome</keyword>
<proteinExistence type="predicted"/>
<organism evidence="16 17">
    <name type="scientific">Tropilaelaps mercedesae</name>
    <dbReference type="NCBI Taxonomy" id="418985"/>
    <lineage>
        <taxon>Eukaryota</taxon>
        <taxon>Metazoa</taxon>
        <taxon>Ecdysozoa</taxon>
        <taxon>Arthropoda</taxon>
        <taxon>Chelicerata</taxon>
        <taxon>Arachnida</taxon>
        <taxon>Acari</taxon>
        <taxon>Parasitiformes</taxon>
        <taxon>Mesostigmata</taxon>
        <taxon>Gamasina</taxon>
        <taxon>Dermanyssoidea</taxon>
        <taxon>Laelapidae</taxon>
        <taxon>Tropilaelaps</taxon>
    </lineage>
</organism>
<dbReference type="SUPFAM" id="SSF47040">
    <property type="entry name" value="Kix domain of CBP (creb binding protein)"/>
    <property type="match status" value="1"/>
</dbReference>
<dbReference type="InterPro" id="IPR003101">
    <property type="entry name" value="KIX_dom"/>
</dbReference>
<evidence type="ECO:0000256" key="5">
    <source>
        <dbReference type="ARBA" id="ARBA00022771"/>
    </source>
</evidence>
<dbReference type="InterPro" id="IPR035898">
    <property type="entry name" value="TAZ_dom_sf"/>
</dbReference>
<dbReference type="GO" id="GO:0031490">
    <property type="term" value="F:chromatin DNA binding"/>
    <property type="evidence" value="ECO:0007669"/>
    <property type="project" value="TreeGrafter"/>
</dbReference>
<keyword evidence="5 12" id="KW-0863">Zinc-finger</keyword>
<dbReference type="AlphaFoldDB" id="A0A1V9XYR9"/>
<gene>
    <name evidence="16" type="ORF">BIW11_02706</name>
</gene>
<evidence type="ECO:0000256" key="12">
    <source>
        <dbReference type="PROSITE-ProRule" id="PRU00203"/>
    </source>
</evidence>
<dbReference type="Pfam" id="PF02135">
    <property type="entry name" value="zf-TAZ"/>
    <property type="match status" value="1"/>
</dbReference>
<feature type="domain" description="TAZ-type" evidence="14">
    <location>
        <begin position="17"/>
        <end position="109"/>
    </location>
</feature>
<feature type="compositionally biased region" description="Polar residues" evidence="13">
    <location>
        <begin position="224"/>
        <end position="245"/>
    </location>
</feature>
<dbReference type="EC" id="2.3.1.48" evidence="2"/>
<keyword evidence="3 16" id="KW-0808">Transferase</keyword>
<protein>
    <recommendedName>
        <fullName evidence="2">histone acetyltransferase</fullName>
        <ecNumber evidence="2">2.3.1.48</ecNumber>
    </recommendedName>
</protein>
<dbReference type="InterPro" id="IPR000197">
    <property type="entry name" value="Znf_TAZ"/>
</dbReference>
<feature type="compositionally biased region" description="Pro residues" evidence="13">
    <location>
        <begin position="212"/>
        <end position="222"/>
    </location>
</feature>
<dbReference type="Pfam" id="PF02172">
    <property type="entry name" value="KIX"/>
    <property type="match status" value="1"/>
</dbReference>
<dbReference type="Gene3D" id="1.20.1020.10">
    <property type="entry name" value="TAZ domain"/>
    <property type="match status" value="1"/>
</dbReference>
<dbReference type="GO" id="GO:0005667">
    <property type="term" value="C:transcription regulator complex"/>
    <property type="evidence" value="ECO:0007669"/>
    <property type="project" value="TreeGrafter"/>
</dbReference>
<evidence type="ECO:0000256" key="1">
    <source>
        <dbReference type="ARBA" id="ARBA00004123"/>
    </source>
</evidence>
<keyword evidence="10" id="KW-0539">Nucleus</keyword>
<evidence type="ECO:0000256" key="10">
    <source>
        <dbReference type="ARBA" id="ARBA00023242"/>
    </source>
</evidence>
<dbReference type="PROSITE" id="PS50952">
    <property type="entry name" value="KIX"/>
    <property type="match status" value="1"/>
</dbReference>
<feature type="region of interest" description="Disordered" evidence="13">
    <location>
        <begin position="325"/>
        <end position="369"/>
    </location>
</feature>
<feature type="zinc finger region" description="TAZ-type" evidence="12">
    <location>
        <begin position="17"/>
        <end position="109"/>
    </location>
</feature>
<feature type="domain" description="KIX" evidence="15">
    <location>
        <begin position="243"/>
        <end position="322"/>
    </location>
</feature>
<evidence type="ECO:0000256" key="13">
    <source>
        <dbReference type="SAM" id="MobiDB-lite"/>
    </source>
</evidence>
<comment type="caution">
    <text evidence="16">The sequence shown here is derived from an EMBL/GenBank/DDBJ whole genome shotgun (WGS) entry which is preliminary data.</text>
</comment>
<reference evidence="16 17" key="1">
    <citation type="journal article" date="2017" name="Gigascience">
        <title>Draft genome of the honey bee ectoparasitic mite, Tropilaelaps mercedesae, is shaped by the parasitic life history.</title>
        <authorList>
            <person name="Dong X."/>
            <person name="Armstrong S.D."/>
            <person name="Xia D."/>
            <person name="Makepeace B.L."/>
            <person name="Darby A.C."/>
            <person name="Kadowaki T."/>
        </authorList>
    </citation>
    <scope>NUCLEOTIDE SEQUENCE [LARGE SCALE GENOMIC DNA]</scope>
    <source>
        <strain evidence="16">Wuxi-XJTLU</strain>
    </source>
</reference>
<dbReference type="GO" id="GO:0003713">
    <property type="term" value="F:transcription coactivator activity"/>
    <property type="evidence" value="ECO:0007669"/>
    <property type="project" value="TreeGrafter"/>
</dbReference>
<name>A0A1V9XYR9_9ACAR</name>
<comment type="catalytic activity">
    <reaction evidence="11">
        <text>L-lysyl-[protein] + acetyl-CoA = N(6)-acetyl-L-lysyl-[protein] + CoA + H(+)</text>
        <dbReference type="Rhea" id="RHEA:45948"/>
        <dbReference type="Rhea" id="RHEA-COMP:9752"/>
        <dbReference type="Rhea" id="RHEA-COMP:10731"/>
        <dbReference type="ChEBI" id="CHEBI:15378"/>
        <dbReference type="ChEBI" id="CHEBI:29969"/>
        <dbReference type="ChEBI" id="CHEBI:57287"/>
        <dbReference type="ChEBI" id="CHEBI:57288"/>
        <dbReference type="ChEBI" id="CHEBI:61930"/>
        <dbReference type="EC" id="2.3.1.48"/>
    </reaction>
</comment>
<evidence type="ECO:0000256" key="2">
    <source>
        <dbReference type="ARBA" id="ARBA00013184"/>
    </source>
</evidence>
<comment type="subcellular location">
    <subcellularLocation>
        <location evidence="1">Nucleus</location>
    </subcellularLocation>
</comment>
<keyword evidence="7" id="KW-0156">Chromatin regulator</keyword>
<keyword evidence="6 12" id="KW-0862">Zinc</keyword>
<dbReference type="GO" id="GO:0004402">
    <property type="term" value="F:histone acetyltransferase activity"/>
    <property type="evidence" value="ECO:0007669"/>
    <property type="project" value="InterPro"/>
</dbReference>
<dbReference type="Gene3D" id="1.10.246.20">
    <property type="entry name" value="Coactivator CBP, KIX domain"/>
    <property type="match status" value="1"/>
</dbReference>
<dbReference type="EMBL" id="MNPL01002052">
    <property type="protein sequence ID" value="OQR78583.1"/>
    <property type="molecule type" value="Genomic_DNA"/>
</dbReference>
<dbReference type="InParanoid" id="A0A1V9XYR9"/>
<evidence type="ECO:0000313" key="17">
    <source>
        <dbReference type="Proteomes" id="UP000192247"/>
    </source>
</evidence>
<feature type="region of interest" description="Disordered" evidence="13">
    <location>
        <begin position="210"/>
        <end position="245"/>
    </location>
</feature>
<evidence type="ECO:0000256" key="4">
    <source>
        <dbReference type="ARBA" id="ARBA00022723"/>
    </source>
</evidence>
<dbReference type="PANTHER" id="PTHR13808">
    <property type="entry name" value="CBP/P300-RELATED"/>
    <property type="match status" value="1"/>
</dbReference>
<feature type="compositionally biased region" description="Low complexity" evidence="13">
    <location>
        <begin position="330"/>
        <end position="340"/>
    </location>
</feature>
<keyword evidence="4 12" id="KW-0479">Metal-binding</keyword>
<evidence type="ECO:0000256" key="9">
    <source>
        <dbReference type="ARBA" id="ARBA00023163"/>
    </source>
</evidence>
<evidence type="ECO:0000256" key="3">
    <source>
        <dbReference type="ARBA" id="ARBA00022679"/>
    </source>
</evidence>
<keyword evidence="9" id="KW-0804">Transcription</keyword>
<dbReference type="SMART" id="SM00551">
    <property type="entry name" value="ZnF_TAZ"/>
    <property type="match status" value="1"/>
</dbReference>
<dbReference type="InterPro" id="IPR036529">
    <property type="entry name" value="KIX_dom_sf"/>
</dbReference>
<dbReference type="OrthoDB" id="7553680at2759"/>
<evidence type="ECO:0000256" key="8">
    <source>
        <dbReference type="ARBA" id="ARBA00023015"/>
    </source>
</evidence>
<dbReference type="InterPro" id="IPR013178">
    <property type="entry name" value="Histone_AcTrfase_Rtt109/CBP"/>
</dbReference>
<dbReference type="GO" id="GO:0045944">
    <property type="term" value="P:positive regulation of transcription by RNA polymerase II"/>
    <property type="evidence" value="ECO:0007669"/>
    <property type="project" value="TreeGrafter"/>
</dbReference>
<evidence type="ECO:0000256" key="7">
    <source>
        <dbReference type="ARBA" id="ARBA00022853"/>
    </source>
</evidence>
<dbReference type="GO" id="GO:0000123">
    <property type="term" value="C:histone acetyltransferase complex"/>
    <property type="evidence" value="ECO:0007669"/>
    <property type="project" value="TreeGrafter"/>
</dbReference>
<keyword evidence="8" id="KW-0805">Transcription regulation</keyword>
<dbReference type="GO" id="GO:0005634">
    <property type="term" value="C:nucleus"/>
    <property type="evidence" value="ECO:0007669"/>
    <property type="project" value="UniProtKB-SubCell"/>
</dbReference>
<dbReference type="GO" id="GO:0008270">
    <property type="term" value="F:zinc ion binding"/>
    <property type="evidence" value="ECO:0007669"/>
    <property type="project" value="UniProtKB-KW"/>
</dbReference>
<dbReference type="PANTHER" id="PTHR13808:SF1">
    <property type="entry name" value="HISTONE ACETYLTRANSFERASE"/>
    <property type="match status" value="1"/>
</dbReference>
<sequence length="397" mass="44205">MTSIRPESGGTILEPTARQRNRAIQQRLLLLTHAQRCLAVIYPGEPFEEGSDPRQCFVPNCKPMKILLNHMAQCHGGRNCTFPNCSASTQIITHWKNCNNSECAVCGPLRLIPIREVDQRNRRNTTQTGQTTFQPVQFVMNTPAVTPQNRAVTNPNVRVANASYAATATVAQSHGTSTQSNITQSQSQGNRYGTEGNTWHRTPVVVNSVSHPQPPMLTPPPSERSFTPPVSRNNESGPQTASQVANDWRKLITAHERKVFIERMVVAVFPAANPRAMQDYRARYLIRYIEAFEQTAYSRSISLADYHYNLARKLVTIWKGLEARRDKDAGQTQQGTTQSGELVRAPPPEEQSVPGPSAVATQEGHNGPSITLERGVVLQLRQRVRQVNDEEIDVVNL</sequence>
<evidence type="ECO:0000259" key="14">
    <source>
        <dbReference type="PROSITE" id="PS50134"/>
    </source>
</evidence>
<dbReference type="SUPFAM" id="SSF57933">
    <property type="entry name" value="TAZ domain"/>
    <property type="match status" value="1"/>
</dbReference>
<evidence type="ECO:0000256" key="11">
    <source>
        <dbReference type="ARBA" id="ARBA00048017"/>
    </source>
</evidence>
<evidence type="ECO:0000313" key="16">
    <source>
        <dbReference type="EMBL" id="OQR78583.1"/>
    </source>
</evidence>
<dbReference type="PROSITE" id="PS50134">
    <property type="entry name" value="ZF_TAZ"/>
    <property type="match status" value="1"/>
</dbReference>
<dbReference type="STRING" id="418985.A0A1V9XYR9"/>
<accession>A0A1V9XYR9</accession>
<evidence type="ECO:0000256" key="6">
    <source>
        <dbReference type="ARBA" id="ARBA00022833"/>
    </source>
</evidence>
<dbReference type="Proteomes" id="UP000192247">
    <property type="component" value="Unassembled WGS sequence"/>
</dbReference>